<evidence type="ECO:0000313" key="2">
    <source>
        <dbReference type="Proteomes" id="UP001283361"/>
    </source>
</evidence>
<gene>
    <name evidence="1" type="ORF">RRG08_011364</name>
</gene>
<dbReference type="AlphaFoldDB" id="A0AAE0ZL55"/>
<dbReference type="Proteomes" id="UP001283361">
    <property type="component" value="Unassembled WGS sequence"/>
</dbReference>
<organism evidence="1 2">
    <name type="scientific">Elysia crispata</name>
    <name type="common">lettuce slug</name>
    <dbReference type="NCBI Taxonomy" id="231223"/>
    <lineage>
        <taxon>Eukaryota</taxon>
        <taxon>Metazoa</taxon>
        <taxon>Spiralia</taxon>
        <taxon>Lophotrochozoa</taxon>
        <taxon>Mollusca</taxon>
        <taxon>Gastropoda</taxon>
        <taxon>Heterobranchia</taxon>
        <taxon>Euthyneura</taxon>
        <taxon>Panpulmonata</taxon>
        <taxon>Sacoglossa</taxon>
        <taxon>Placobranchoidea</taxon>
        <taxon>Plakobranchidae</taxon>
        <taxon>Elysia</taxon>
    </lineage>
</organism>
<reference evidence="1" key="1">
    <citation type="journal article" date="2023" name="G3 (Bethesda)">
        <title>A reference genome for the long-term kleptoplast-retaining sea slug Elysia crispata morphotype clarki.</title>
        <authorList>
            <person name="Eastman K.E."/>
            <person name="Pendleton A.L."/>
            <person name="Shaikh M.A."/>
            <person name="Suttiyut T."/>
            <person name="Ogas R."/>
            <person name="Tomko P."/>
            <person name="Gavelis G."/>
            <person name="Widhalm J.R."/>
            <person name="Wisecaver J.H."/>
        </authorList>
    </citation>
    <scope>NUCLEOTIDE SEQUENCE</scope>
    <source>
        <strain evidence="1">ECLA1</strain>
    </source>
</reference>
<proteinExistence type="predicted"/>
<dbReference type="EMBL" id="JAWDGP010003738">
    <property type="protein sequence ID" value="KAK3771429.1"/>
    <property type="molecule type" value="Genomic_DNA"/>
</dbReference>
<comment type="caution">
    <text evidence="1">The sequence shown here is derived from an EMBL/GenBank/DDBJ whole genome shotgun (WGS) entry which is preliminary data.</text>
</comment>
<keyword evidence="2" id="KW-1185">Reference proteome</keyword>
<evidence type="ECO:0000313" key="1">
    <source>
        <dbReference type="EMBL" id="KAK3771429.1"/>
    </source>
</evidence>
<name>A0AAE0ZL55_9GAST</name>
<protein>
    <submittedName>
        <fullName evidence="1">Uncharacterized protein</fullName>
    </submittedName>
</protein>
<accession>A0AAE0ZL55</accession>
<sequence length="157" mass="17345">MGFWLKFVKEKVLWEEMGGLEKGRLGRIVMMKLVAWCISCSTLQTLVVLRVALAPVKMNIAEIAASSGLTCPPTCHLHTVFATLVAVPLPTWHLAEHMTGVVQLTCAPDSGLCYAVGSFNIALTSYVLNMRLFCETAVLPSPVRARFIRMNECMMEI</sequence>